<evidence type="ECO:0000313" key="2">
    <source>
        <dbReference type="Proteomes" id="UP000199125"/>
    </source>
</evidence>
<gene>
    <name evidence="1" type="ORF">SAMN04488075_1600</name>
</gene>
<accession>A0A1H6LSZ5</accession>
<name>A0A1H6LSZ5_9RHOB</name>
<proteinExistence type="predicted"/>
<reference evidence="2" key="1">
    <citation type="submission" date="2016-10" db="EMBL/GenBank/DDBJ databases">
        <authorList>
            <person name="Varghese N."/>
            <person name="Submissions S."/>
        </authorList>
    </citation>
    <scope>NUCLEOTIDE SEQUENCE [LARGE SCALE GENOMIC DNA]</scope>
    <source>
        <strain evidence="2">DSM 11593</strain>
    </source>
</reference>
<dbReference type="Proteomes" id="UP000199125">
    <property type="component" value="Unassembled WGS sequence"/>
</dbReference>
<evidence type="ECO:0000313" key="1">
    <source>
        <dbReference type="EMBL" id="SEH88117.1"/>
    </source>
</evidence>
<dbReference type="RefSeq" id="WP_090847055.1">
    <property type="nucleotide sequence ID" value="NZ_FNXG01000002.1"/>
</dbReference>
<dbReference type="EMBL" id="FNXG01000002">
    <property type="protein sequence ID" value="SEH88117.1"/>
    <property type="molecule type" value="Genomic_DNA"/>
</dbReference>
<dbReference type="OrthoDB" id="7726846at2"/>
<organism evidence="1 2">
    <name type="scientific">Paracoccus alkenifer</name>
    <dbReference type="NCBI Taxonomy" id="65735"/>
    <lineage>
        <taxon>Bacteria</taxon>
        <taxon>Pseudomonadati</taxon>
        <taxon>Pseudomonadota</taxon>
        <taxon>Alphaproteobacteria</taxon>
        <taxon>Rhodobacterales</taxon>
        <taxon>Paracoccaceae</taxon>
        <taxon>Paracoccus</taxon>
    </lineage>
</organism>
<dbReference type="AlphaFoldDB" id="A0A1H6LSZ5"/>
<protein>
    <submittedName>
        <fullName evidence="1">Uncharacterized protein</fullName>
    </submittedName>
</protein>
<sequence>MTNQLIARYDIADYPQFRSEFDADAEDRGHASLSVLQIWREGETRVWVLYAIADGKRALDYLQGAGGEVFASRAGVQAAAYHPVQTA</sequence>
<dbReference type="STRING" id="65735.SAMN04488075_1600"/>
<keyword evidence="2" id="KW-1185">Reference proteome</keyword>